<keyword evidence="3" id="KW-1185">Reference proteome</keyword>
<dbReference type="GO" id="GO:0009611">
    <property type="term" value="P:response to wounding"/>
    <property type="evidence" value="ECO:0007669"/>
    <property type="project" value="TreeGrafter"/>
</dbReference>
<gene>
    <name evidence="2" type="ORF">OPV22_026071</name>
</gene>
<evidence type="ECO:0000313" key="3">
    <source>
        <dbReference type="Proteomes" id="UP001222027"/>
    </source>
</evidence>
<dbReference type="AlphaFoldDB" id="A0AAV8QKZ3"/>
<comment type="caution">
    <text evidence="2">The sequence shown here is derived from an EMBL/GenBank/DDBJ whole genome shotgun (WGS) entry which is preliminary data.</text>
</comment>
<dbReference type="Proteomes" id="UP001222027">
    <property type="component" value="Unassembled WGS sequence"/>
</dbReference>
<name>A0AAV8QKZ3_ENSVE</name>
<organism evidence="2 3">
    <name type="scientific">Ensete ventricosum</name>
    <name type="common">Abyssinian banana</name>
    <name type="synonym">Musa ensete</name>
    <dbReference type="NCBI Taxonomy" id="4639"/>
    <lineage>
        <taxon>Eukaryota</taxon>
        <taxon>Viridiplantae</taxon>
        <taxon>Streptophyta</taxon>
        <taxon>Embryophyta</taxon>
        <taxon>Tracheophyta</taxon>
        <taxon>Spermatophyta</taxon>
        <taxon>Magnoliopsida</taxon>
        <taxon>Liliopsida</taxon>
        <taxon>Zingiberales</taxon>
        <taxon>Musaceae</taxon>
        <taxon>Ensete</taxon>
    </lineage>
</organism>
<dbReference type="PANTHER" id="PTHR33077:SF61">
    <property type="entry name" value="PROTEIN TIFY 3A-RELATED"/>
    <property type="match status" value="1"/>
</dbReference>
<protein>
    <recommendedName>
        <fullName evidence="4">Secreted protein</fullName>
    </recommendedName>
</protein>
<feature type="region of interest" description="Disordered" evidence="1">
    <location>
        <begin position="80"/>
        <end position="101"/>
    </location>
</feature>
<dbReference type="PANTHER" id="PTHR33077">
    <property type="entry name" value="PROTEIN TIFY 4A-RELATED-RELATED"/>
    <property type="match status" value="1"/>
</dbReference>
<dbReference type="InterPro" id="IPR040390">
    <property type="entry name" value="TIFY/JAZ"/>
</dbReference>
<dbReference type="InterPro" id="IPR018467">
    <property type="entry name" value="CCT_CS"/>
</dbReference>
<accession>A0AAV8QKZ3</accession>
<dbReference type="Pfam" id="PF09425">
    <property type="entry name" value="Jas_motif"/>
    <property type="match status" value="1"/>
</dbReference>
<proteinExistence type="predicted"/>
<dbReference type="EMBL" id="JAQQAF010000007">
    <property type="protein sequence ID" value="KAJ8471728.1"/>
    <property type="molecule type" value="Genomic_DNA"/>
</dbReference>
<sequence length="101" mass="10729">MMRQTQAIMLIAAAAATTPAKGPSMFGRTDDTASAAAATVLTRSLSLPNPLCKLPVELPIARRHSLECFLVKRRERLASKTPFASAKPSEGMEMDSGAKLA</sequence>
<evidence type="ECO:0008006" key="4">
    <source>
        <dbReference type="Google" id="ProtNLM"/>
    </source>
</evidence>
<dbReference type="GO" id="GO:0031347">
    <property type="term" value="P:regulation of defense response"/>
    <property type="evidence" value="ECO:0007669"/>
    <property type="project" value="TreeGrafter"/>
</dbReference>
<dbReference type="GO" id="GO:2000022">
    <property type="term" value="P:regulation of jasmonic acid mediated signaling pathway"/>
    <property type="evidence" value="ECO:0007669"/>
    <property type="project" value="TreeGrafter"/>
</dbReference>
<dbReference type="GO" id="GO:0005634">
    <property type="term" value="C:nucleus"/>
    <property type="evidence" value="ECO:0007669"/>
    <property type="project" value="TreeGrafter"/>
</dbReference>
<evidence type="ECO:0000256" key="1">
    <source>
        <dbReference type="SAM" id="MobiDB-lite"/>
    </source>
</evidence>
<evidence type="ECO:0000313" key="2">
    <source>
        <dbReference type="EMBL" id="KAJ8471728.1"/>
    </source>
</evidence>
<reference evidence="2 3" key="1">
    <citation type="submission" date="2022-12" db="EMBL/GenBank/DDBJ databases">
        <title>Chromosome-scale assembly of the Ensete ventricosum genome.</title>
        <authorList>
            <person name="Dussert Y."/>
            <person name="Stocks J."/>
            <person name="Wendawek A."/>
            <person name="Woldeyes F."/>
            <person name="Nichols R.A."/>
            <person name="Borrell J.S."/>
        </authorList>
    </citation>
    <scope>NUCLEOTIDE SEQUENCE [LARGE SCALE GENOMIC DNA]</scope>
    <source>
        <strain evidence="3">cv. Maze</strain>
        <tissue evidence="2">Seeds</tissue>
    </source>
</reference>